<dbReference type="PANTHER" id="PTHR36933:SF1">
    <property type="entry name" value="SLL0788 PROTEIN"/>
    <property type="match status" value="1"/>
</dbReference>
<dbReference type="PANTHER" id="PTHR36933">
    <property type="entry name" value="SLL0788 PROTEIN"/>
    <property type="match status" value="1"/>
</dbReference>
<organism evidence="4 5">
    <name type="scientific">Ornithinimicrobium cerasi</name>
    <dbReference type="NCBI Taxonomy" id="2248773"/>
    <lineage>
        <taxon>Bacteria</taxon>
        <taxon>Bacillati</taxon>
        <taxon>Actinomycetota</taxon>
        <taxon>Actinomycetes</taxon>
        <taxon>Micrococcales</taxon>
        <taxon>Ornithinimicrobiaceae</taxon>
        <taxon>Ornithinimicrobium</taxon>
    </lineage>
</organism>
<name>A0A285VJ29_9MICO</name>
<accession>A0A285VJ29</accession>
<keyword evidence="2" id="KW-0812">Transmembrane</keyword>
<dbReference type="Pfam" id="PF03713">
    <property type="entry name" value="DUF305"/>
    <property type="match status" value="1"/>
</dbReference>
<gene>
    <name evidence="4" type="ORF">SAMN05421879_101667</name>
</gene>
<dbReference type="RefSeq" id="WP_097186815.1">
    <property type="nucleotide sequence ID" value="NZ_OBQK01000001.1"/>
</dbReference>
<evidence type="ECO:0000256" key="2">
    <source>
        <dbReference type="SAM" id="Phobius"/>
    </source>
</evidence>
<keyword evidence="2" id="KW-0472">Membrane</keyword>
<dbReference type="InterPro" id="IPR012347">
    <property type="entry name" value="Ferritin-like"/>
</dbReference>
<feature type="region of interest" description="Disordered" evidence="1">
    <location>
        <begin position="242"/>
        <end position="262"/>
    </location>
</feature>
<dbReference type="AlphaFoldDB" id="A0A285VJ29"/>
<dbReference type="Proteomes" id="UP000219688">
    <property type="component" value="Unassembled WGS sequence"/>
</dbReference>
<evidence type="ECO:0000256" key="1">
    <source>
        <dbReference type="SAM" id="MobiDB-lite"/>
    </source>
</evidence>
<feature type="domain" description="DUF305" evidence="3">
    <location>
        <begin position="68"/>
        <end position="226"/>
    </location>
</feature>
<keyword evidence="5" id="KW-1185">Reference proteome</keyword>
<dbReference type="EMBL" id="OBQK01000001">
    <property type="protein sequence ID" value="SOC52551.1"/>
    <property type="molecule type" value="Genomic_DNA"/>
</dbReference>
<sequence>MSGATPTPEPSESTPQGVSQEPALSTRERWRTFGAPALAAVTVVALCLGVLLGWLAFAPRHPGDSSAEAGFARDMSEHHAQAVQMSVLVMQRTEDEDVRRLATDVVNNQEFERGVMASWLGQWELPRAREGERMAWMEGHDHAAEDLPPGVPMPGMASPSEIQQLTDASDQEAEVLYLQLMTSHHLGGVDMAQAVLDQASDPDVLALAGRMAGAQTGEVALMRDMLAERDAEPREDVDAWLAEQEAEAGDGAGATEGHDGGH</sequence>
<dbReference type="InterPro" id="IPR005183">
    <property type="entry name" value="DUF305_CopM-like"/>
</dbReference>
<evidence type="ECO:0000259" key="3">
    <source>
        <dbReference type="Pfam" id="PF03713"/>
    </source>
</evidence>
<keyword evidence="2" id="KW-1133">Transmembrane helix</keyword>
<evidence type="ECO:0000313" key="5">
    <source>
        <dbReference type="Proteomes" id="UP000219688"/>
    </source>
</evidence>
<proteinExistence type="predicted"/>
<feature type="transmembrane region" description="Helical" evidence="2">
    <location>
        <begin position="37"/>
        <end position="57"/>
    </location>
</feature>
<reference evidence="5" key="1">
    <citation type="submission" date="2017-08" db="EMBL/GenBank/DDBJ databases">
        <authorList>
            <person name="Varghese N."/>
            <person name="Submissions S."/>
        </authorList>
    </citation>
    <scope>NUCLEOTIDE SEQUENCE [LARGE SCALE GENOMIC DNA]</scope>
    <source>
        <strain evidence="5">USBA17B2</strain>
    </source>
</reference>
<evidence type="ECO:0000313" key="4">
    <source>
        <dbReference type="EMBL" id="SOC52551.1"/>
    </source>
</evidence>
<protein>
    <submittedName>
        <fullName evidence="4">Uncharacterized conserved protein, DUF305 family</fullName>
    </submittedName>
</protein>
<dbReference type="Gene3D" id="1.20.1260.10">
    <property type="match status" value="1"/>
</dbReference>
<feature type="region of interest" description="Disordered" evidence="1">
    <location>
        <begin position="1"/>
        <end position="25"/>
    </location>
</feature>